<sequence>MDPSRVTIYNPESILNDLSVSPESAPGVEQGSLAPTSSHAAHIQSLEAVKLSSQTENPQRKLHWYKRQRRAAPPKLSDHYRKYLEDAGAFLELPRATTDALLPIYISGLDDLIPIMDGARVFRDYSNEQSSPYLVKAMCLVTCKMMQAVPFLRMNADGPLMEPLEFASKLLAGLNAAIKAELEPDRIIKVQVLALMHLHTDGLAGMDRASSYLSQAICEAWSLSLHVQILGSLEQDQNDLLWWSLRNFDRVNKPITGAAPFLIDDTDIGIERIGLMRDSYRSQVMEVSLHLGDLMVTATRVYKASCKAAVDQCQEFLSLSELTSDTDYDHFHRSHREYLEIWYHVAAMLSCRYSGPGSVQYNRRLASADRIVELTSCKKGQNLPPLPLVPYAMSMALTVIYRALRDNQRDTKAAYDNLLVCCNALEAMSKLWTSTKRVLQLAKRLLKLMNKPGVMNSRHLNNSNDHLRQGSEANPSMVTAADNSSITRHGADNGCTNAEEIATTPPGASRTHKIVHNGHGAQCDENAQQSNKPWPGSGTSHFQLDSAIFDLFDDSLPIAFQDPATLDYIHFSMNENSYSSNFQFCSSFASPDLEYGDDSLHANINSDLRIEFAQNG</sequence>
<evidence type="ECO:0000256" key="1">
    <source>
        <dbReference type="ARBA" id="ARBA00022833"/>
    </source>
</evidence>
<dbReference type="EMBL" id="JAPQKN010000006">
    <property type="protein sequence ID" value="KAJ5157253.1"/>
    <property type="molecule type" value="Genomic_DNA"/>
</dbReference>
<keyword evidence="3" id="KW-0238">DNA-binding</keyword>
<reference evidence="6" key="1">
    <citation type="submission" date="2022-11" db="EMBL/GenBank/DDBJ databases">
        <authorList>
            <person name="Petersen C."/>
        </authorList>
    </citation>
    <scope>NUCLEOTIDE SEQUENCE</scope>
    <source>
        <strain evidence="6">IBT 26290</strain>
    </source>
</reference>
<accession>A0A9W9HT22</accession>
<evidence type="ECO:0000313" key="7">
    <source>
        <dbReference type="Proteomes" id="UP001149163"/>
    </source>
</evidence>
<dbReference type="CDD" id="cd12148">
    <property type="entry name" value="fungal_TF_MHR"/>
    <property type="match status" value="1"/>
</dbReference>
<proteinExistence type="predicted"/>
<dbReference type="GO" id="GO:0003677">
    <property type="term" value="F:DNA binding"/>
    <property type="evidence" value="ECO:0007669"/>
    <property type="project" value="UniProtKB-KW"/>
</dbReference>
<feature type="region of interest" description="Disordered" evidence="5">
    <location>
        <begin position="17"/>
        <end position="39"/>
    </location>
</feature>
<dbReference type="GeneID" id="81429653"/>
<keyword evidence="4" id="KW-0804">Transcription</keyword>
<evidence type="ECO:0000313" key="6">
    <source>
        <dbReference type="EMBL" id="KAJ5157253.1"/>
    </source>
</evidence>
<dbReference type="PANTHER" id="PTHR47171:SF6">
    <property type="entry name" value="SPECIFIC TRANSCRIPTION FACTOR, PUTATIVE (AFU_ORTHOLOGUE AFUA_2G06130)-RELATED"/>
    <property type="match status" value="1"/>
</dbReference>
<comment type="caution">
    <text evidence="6">The sequence shown here is derived from an EMBL/GenBank/DDBJ whole genome shotgun (WGS) entry which is preliminary data.</text>
</comment>
<gene>
    <name evidence="6" type="ORF">N7482_008353</name>
</gene>
<evidence type="ECO:0000256" key="5">
    <source>
        <dbReference type="SAM" id="MobiDB-lite"/>
    </source>
</evidence>
<evidence type="ECO:0000256" key="3">
    <source>
        <dbReference type="ARBA" id="ARBA00023125"/>
    </source>
</evidence>
<protein>
    <recommendedName>
        <fullName evidence="8">Transcription factor domain-containing protein</fullName>
    </recommendedName>
</protein>
<keyword evidence="1" id="KW-0862">Zinc</keyword>
<evidence type="ECO:0000256" key="4">
    <source>
        <dbReference type="ARBA" id="ARBA00023163"/>
    </source>
</evidence>
<dbReference type="Proteomes" id="UP001149163">
    <property type="component" value="Unassembled WGS sequence"/>
</dbReference>
<dbReference type="OrthoDB" id="10031947at2759"/>
<dbReference type="AlphaFoldDB" id="A0A9W9HT22"/>
<evidence type="ECO:0000256" key="2">
    <source>
        <dbReference type="ARBA" id="ARBA00023015"/>
    </source>
</evidence>
<organism evidence="6 7">
    <name type="scientific">Penicillium canariense</name>
    <dbReference type="NCBI Taxonomy" id="189055"/>
    <lineage>
        <taxon>Eukaryota</taxon>
        <taxon>Fungi</taxon>
        <taxon>Dikarya</taxon>
        <taxon>Ascomycota</taxon>
        <taxon>Pezizomycotina</taxon>
        <taxon>Eurotiomycetes</taxon>
        <taxon>Eurotiomycetidae</taxon>
        <taxon>Eurotiales</taxon>
        <taxon>Aspergillaceae</taxon>
        <taxon>Penicillium</taxon>
    </lineage>
</organism>
<keyword evidence="7" id="KW-1185">Reference proteome</keyword>
<name>A0A9W9HT22_9EURO</name>
<reference evidence="6" key="2">
    <citation type="journal article" date="2023" name="IMA Fungus">
        <title>Comparative genomic study of the Penicillium genus elucidates a diverse pangenome and 15 lateral gene transfer events.</title>
        <authorList>
            <person name="Petersen C."/>
            <person name="Sorensen T."/>
            <person name="Nielsen M.R."/>
            <person name="Sondergaard T.E."/>
            <person name="Sorensen J.L."/>
            <person name="Fitzpatrick D.A."/>
            <person name="Frisvad J.C."/>
            <person name="Nielsen K.L."/>
        </authorList>
    </citation>
    <scope>NUCLEOTIDE SEQUENCE</scope>
    <source>
        <strain evidence="6">IBT 26290</strain>
    </source>
</reference>
<dbReference type="InterPro" id="IPR052073">
    <property type="entry name" value="Amide_Lactam_Regulators"/>
</dbReference>
<keyword evidence="2" id="KW-0805">Transcription regulation</keyword>
<dbReference type="RefSeq" id="XP_056540242.1">
    <property type="nucleotide sequence ID" value="XM_056690477.1"/>
</dbReference>
<evidence type="ECO:0008006" key="8">
    <source>
        <dbReference type="Google" id="ProtNLM"/>
    </source>
</evidence>
<dbReference type="PANTHER" id="PTHR47171">
    <property type="entry name" value="FARA-RELATED"/>
    <property type="match status" value="1"/>
</dbReference>
<feature type="region of interest" description="Disordered" evidence="5">
    <location>
        <begin position="485"/>
        <end position="509"/>
    </location>
</feature>